<feature type="domain" description="GH16" evidence="2">
    <location>
        <begin position="1"/>
        <end position="235"/>
    </location>
</feature>
<gene>
    <name evidence="3" type="ORF">H7965_20250</name>
</gene>
<comment type="caution">
    <text evidence="3">The sequence shown here is derived from an EMBL/GenBank/DDBJ whole genome shotgun (WGS) entry which is preliminary data.</text>
</comment>
<dbReference type="Pfam" id="PF00722">
    <property type="entry name" value="Glyco_hydro_16"/>
    <property type="match status" value="1"/>
</dbReference>
<dbReference type="PROSITE" id="PS51762">
    <property type="entry name" value="GH16_2"/>
    <property type="match status" value="1"/>
</dbReference>
<dbReference type="GO" id="GO:0004553">
    <property type="term" value="F:hydrolase activity, hydrolyzing O-glycosyl compounds"/>
    <property type="evidence" value="ECO:0007669"/>
    <property type="project" value="InterPro"/>
</dbReference>
<evidence type="ECO:0000256" key="1">
    <source>
        <dbReference type="ARBA" id="ARBA00006865"/>
    </source>
</evidence>
<dbReference type="AlphaFoldDB" id="A0A9X0R3B1"/>
<dbReference type="EMBL" id="JACOMF010000032">
    <property type="protein sequence ID" value="MBC4017643.1"/>
    <property type="molecule type" value="Genomic_DNA"/>
</dbReference>
<dbReference type="RefSeq" id="WP_186772404.1">
    <property type="nucleotide sequence ID" value="NZ_JACOMF010000032.1"/>
</dbReference>
<accession>A0A9X0R3B1</accession>
<sequence>MADFVESFDNGVGALNHVWGNANIDTSVRGQVTISGATGGIMEKPSGASAGHGYGTYEVVAELHGDTEGSAALLWPGNDKWPGPEYDIVEVIHGRAYGAVHFESGGGDRYNVVNFDGIDESQVHTYTLDWQPGSITYYVDGERMGSVNEGIGADYANGGVNEVIGLMNRSHDTSITVYEVSYTASGASGGGSRNADNAVAQADAQDSFVPAGETSLDGQQSWWPAWEAAWNAHNYTDGNDDWQAEFWSTLASGGDIWAV</sequence>
<proteinExistence type="inferred from homology"/>
<dbReference type="InterPro" id="IPR013320">
    <property type="entry name" value="ConA-like_dom_sf"/>
</dbReference>
<dbReference type="InterPro" id="IPR000757">
    <property type="entry name" value="Beta-glucanase-like"/>
</dbReference>
<organism evidence="3 4">
    <name type="scientific">Siccirubricoccus deserti</name>
    <dbReference type="NCBI Taxonomy" id="2013562"/>
    <lineage>
        <taxon>Bacteria</taxon>
        <taxon>Pseudomonadati</taxon>
        <taxon>Pseudomonadota</taxon>
        <taxon>Alphaproteobacteria</taxon>
        <taxon>Acetobacterales</taxon>
        <taxon>Roseomonadaceae</taxon>
        <taxon>Siccirubricoccus</taxon>
    </lineage>
</organism>
<evidence type="ECO:0000259" key="2">
    <source>
        <dbReference type="PROSITE" id="PS51762"/>
    </source>
</evidence>
<name>A0A9X0R3B1_9PROT</name>
<dbReference type="Proteomes" id="UP000600101">
    <property type="component" value="Unassembled WGS sequence"/>
</dbReference>
<protein>
    <submittedName>
        <fullName evidence="3">Family 16 glycosylhydrolase</fullName>
    </submittedName>
</protein>
<dbReference type="SUPFAM" id="SSF49899">
    <property type="entry name" value="Concanavalin A-like lectins/glucanases"/>
    <property type="match status" value="1"/>
</dbReference>
<keyword evidence="4" id="KW-1185">Reference proteome</keyword>
<evidence type="ECO:0000313" key="4">
    <source>
        <dbReference type="Proteomes" id="UP000600101"/>
    </source>
</evidence>
<dbReference type="GO" id="GO:0005975">
    <property type="term" value="P:carbohydrate metabolic process"/>
    <property type="evidence" value="ECO:0007669"/>
    <property type="project" value="InterPro"/>
</dbReference>
<evidence type="ECO:0000313" key="3">
    <source>
        <dbReference type="EMBL" id="MBC4017643.1"/>
    </source>
</evidence>
<dbReference type="Gene3D" id="2.60.120.200">
    <property type="match status" value="1"/>
</dbReference>
<comment type="similarity">
    <text evidence="1">Belongs to the glycosyl hydrolase 16 family.</text>
</comment>
<reference evidence="3" key="1">
    <citation type="submission" date="2020-08" db="EMBL/GenBank/DDBJ databases">
        <authorList>
            <person name="Hu Y."/>
            <person name="Nguyen S.V."/>
            <person name="Li F."/>
            <person name="Fanning S."/>
        </authorList>
    </citation>
    <scope>NUCLEOTIDE SEQUENCE</scope>
    <source>
        <strain evidence="3">SYSU D8009</strain>
    </source>
</reference>